<evidence type="ECO:0000256" key="5">
    <source>
        <dbReference type="PIRSR" id="PIRSR000349-1"/>
    </source>
</evidence>
<name>A0A917IXU3_9MICC</name>
<dbReference type="EC" id="1.15.1.1" evidence="2 6"/>
<dbReference type="InterPro" id="IPR019831">
    <property type="entry name" value="Mn/Fe_SOD_N"/>
</dbReference>
<dbReference type="PANTHER" id="PTHR11404">
    <property type="entry name" value="SUPEROXIDE DISMUTASE 2"/>
    <property type="match status" value="1"/>
</dbReference>
<reference evidence="9 10" key="1">
    <citation type="journal article" date="2014" name="Int. J. Syst. Evol. Microbiol.">
        <title>Complete genome sequence of Corynebacterium casei LMG S-19264T (=DSM 44701T), isolated from a smear-ripened cheese.</title>
        <authorList>
            <consortium name="US DOE Joint Genome Institute (JGI-PGF)"/>
            <person name="Walter F."/>
            <person name="Albersmeier A."/>
            <person name="Kalinowski J."/>
            <person name="Ruckert C."/>
        </authorList>
    </citation>
    <scope>NUCLEOTIDE SEQUENCE [LARGE SCALE GENOMIC DNA]</scope>
    <source>
        <strain evidence="9 10">CCM 8669</strain>
    </source>
</reference>
<comment type="function">
    <text evidence="6">Destroys radicals which are normally produced within the cells and which are toxic to biological systems.</text>
</comment>
<dbReference type="PROSITE" id="PS00088">
    <property type="entry name" value="SOD_MN"/>
    <property type="match status" value="1"/>
</dbReference>
<dbReference type="Gene3D" id="1.10.287.990">
    <property type="entry name" value="Fe,Mn superoxide dismutase (SOD) domain"/>
    <property type="match status" value="1"/>
</dbReference>
<feature type="binding site" evidence="5">
    <location>
        <position position="29"/>
    </location>
    <ligand>
        <name>Mn(2+)</name>
        <dbReference type="ChEBI" id="CHEBI:29035"/>
    </ligand>
</feature>
<dbReference type="InterPro" id="IPR036324">
    <property type="entry name" value="Mn/Fe_SOD_N_sf"/>
</dbReference>
<dbReference type="Gene3D" id="3.55.40.20">
    <property type="entry name" value="Iron/manganese superoxide dismutase, C-terminal domain"/>
    <property type="match status" value="1"/>
</dbReference>
<evidence type="ECO:0000256" key="2">
    <source>
        <dbReference type="ARBA" id="ARBA00012682"/>
    </source>
</evidence>
<evidence type="ECO:0000256" key="4">
    <source>
        <dbReference type="ARBA" id="ARBA00023002"/>
    </source>
</evidence>
<dbReference type="InterPro" id="IPR019833">
    <property type="entry name" value="Mn/Fe_SOD_BS"/>
</dbReference>
<dbReference type="SUPFAM" id="SSF54719">
    <property type="entry name" value="Fe,Mn superoxide dismutase (SOD), C-terminal domain"/>
    <property type="match status" value="1"/>
</dbReference>
<dbReference type="EMBL" id="BMDC01000005">
    <property type="protein sequence ID" value="GGH66959.1"/>
    <property type="molecule type" value="Genomic_DNA"/>
</dbReference>
<dbReference type="Pfam" id="PF02777">
    <property type="entry name" value="Sod_Fe_C"/>
    <property type="match status" value="1"/>
</dbReference>
<keyword evidence="3 5" id="KW-0479">Metal-binding</keyword>
<dbReference type="PRINTS" id="PR01703">
    <property type="entry name" value="MNSODISMTASE"/>
</dbReference>
<dbReference type="InterPro" id="IPR001189">
    <property type="entry name" value="Mn/Fe_SOD"/>
</dbReference>
<dbReference type="InterPro" id="IPR050265">
    <property type="entry name" value="Fe/Mn_Superoxide_Dismutase"/>
</dbReference>
<dbReference type="InterPro" id="IPR036314">
    <property type="entry name" value="SOD_C_sf"/>
</dbReference>
<accession>A0A917IXU3</accession>
<gene>
    <name evidence="9" type="ORF">GCM10007359_21620</name>
</gene>
<sequence length="210" mass="23465">MAEKYVLPDLPYDYAALEPHISARIMELHHDKHHATYVAGANTALEKLEEARAKGDFANVGKLSKDLAFNLGGHTNHSVFWKNLSPEGGDKPTGELAAAIDEFFGSFDGFRDHFTNVATTIQGSGWAILAWDTVGKRLVIEQLYDQQGNISVGLIPVLQLDMWEHAFYLDYQNVKGDYVKAFWNIVNWADVAERFDRAVSQTKGLIIPEA</sequence>
<proteinExistence type="inferred from homology"/>
<dbReference type="GO" id="GO:0046872">
    <property type="term" value="F:metal ion binding"/>
    <property type="evidence" value="ECO:0007669"/>
    <property type="project" value="UniProtKB-KW"/>
</dbReference>
<comment type="catalytic activity">
    <reaction evidence="6">
        <text>2 superoxide + 2 H(+) = H2O2 + O2</text>
        <dbReference type="Rhea" id="RHEA:20696"/>
        <dbReference type="ChEBI" id="CHEBI:15378"/>
        <dbReference type="ChEBI" id="CHEBI:15379"/>
        <dbReference type="ChEBI" id="CHEBI:16240"/>
        <dbReference type="ChEBI" id="CHEBI:18421"/>
        <dbReference type="EC" id="1.15.1.1"/>
    </reaction>
</comment>
<feature type="domain" description="Manganese/iron superoxide dismutase C-terminal" evidence="8">
    <location>
        <begin position="92"/>
        <end position="194"/>
    </location>
</feature>
<comment type="similarity">
    <text evidence="1 6">Belongs to the iron/manganese superoxide dismutase family.</text>
</comment>
<keyword evidence="10" id="KW-1185">Reference proteome</keyword>
<dbReference type="GO" id="GO:0004784">
    <property type="term" value="F:superoxide dismutase activity"/>
    <property type="evidence" value="ECO:0007669"/>
    <property type="project" value="UniProtKB-EC"/>
</dbReference>
<feature type="binding site" evidence="5">
    <location>
        <position position="77"/>
    </location>
    <ligand>
        <name>Mn(2+)</name>
        <dbReference type="ChEBI" id="CHEBI:29035"/>
    </ligand>
</feature>
<evidence type="ECO:0000256" key="6">
    <source>
        <dbReference type="RuleBase" id="RU000414"/>
    </source>
</evidence>
<dbReference type="Pfam" id="PF00081">
    <property type="entry name" value="Sod_Fe_N"/>
    <property type="match status" value="1"/>
</dbReference>
<dbReference type="PANTHER" id="PTHR11404:SF6">
    <property type="entry name" value="SUPEROXIDE DISMUTASE [MN], MITOCHONDRIAL"/>
    <property type="match status" value="1"/>
</dbReference>
<feature type="binding site" evidence="5">
    <location>
        <position position="165"/>
    </location>
    <ligand>
        <name>Mn(2+)</name>
        <dbReference type="ChEBI" id="CHEBI:29035"/>
    </ligand>
</feature>
<comment type="caution">
    <text evidence="9">The sequence shown here is derived from an EMBL/GenBank/DDBJ whole genome shotgun (WGS) entry which is preliminary data.</text>
</comment>
<dbReference type="InterPro" id="IPR019832">
    <property type="entry name" value="Mn/Fe_SOD_C"/>
</dbReference>
<evidence type="ECO:0000256" key="1">
    <source>
        <dbReference type="ARBA" id="ARBA00008714"/>
    </source>
</evidence>
<dbReference type="PIRSF" id="PIRSF000349">
    <property type="entry name" value="SODismutase"/>
    <property type="match status" value="1"/>
</dbReference>
<evidence type="ECO:0000259" key="7">
    <source>
        <dbReference type="Pfam" id="PF00081"/>
    </source>
</evidence>
<dbReference type="SUPFAM" id="SSF46609">
    <property type="entry name" value="Fe,Mn superoxide dismutase (SOD), N-terminal domain"/>
    <property type="match status" value="1"/>
</dbReference>
<dbReference type="AlphaFoldDB" id="A0A917IXU3"/>
<evidence type="ECO:0000313" key="9">
    <source>
        <dbReference type="EMBL" id="GGH66959.1"/>
    </source>
</evidence>
<feature type="domain" description="Manganese/iron superoxide dismutase N-terminal" evidence="7">
    <location>
        <begin position="4"/>
        <end position="85"/>
    </location>
</feature>
<evidence type="ECO:0000259" key="8">
    <source>
        <dbReference type="Pfam" id="PF02777"/>
    </source>
</evidence>
<dbReference type="RefSeq" id="WP_188360396.1">
    <property type="nucleotide sequence ID" value="NZ_BMDC01000005.1"/>
</dbReference>
<keyword evidence="4 6" id="KW-0560">Oxidoreductase</keyword>
<protein>
    <recommendedName>
        <fullName evidence="2 6">Superoxide dismutase</fullName>
        <ecNumber evidence="2 6">1.15.1.1</ecNumber>
    </recommendedName>
</protein>
<evidence type="ECO:0000313" key="10">
    <source>
        <dbReference type="Proteomes" id="UP000600171"/>
    </source>
</evidence>
<organism evidence="9 10">
    <name type="scientific">Rothia aerolata</name>
    <dbReference type="NCBI Taxonomy" id="1812262"/>
    <lineage>
        <taxon>Bacteria</taxon>
        <taxon>Bacillati</taxon>
        <taxon>Actinomycetota</taxon>
        <taxon>Actinomycetes</taxon>
        <taxon>Micrococcales</taxon>
        <taxon>Micrococcaceae</taxon>
        <taxon>Rothia</taxon>
    </lineage>
</organism>
<dbReference type="Proteomes" id="UP000600171">
    <property type="component" value="Unassembled WGS sequence"/>
</dbReference>
<feature type="binding site" evidence="5">
    <location>
        <position position="161"/>
    </location>
    <ligand>
        <name>Mn(2+)</name>
        <dbReference type="ChEBI" id="CHEBI:29035"/>
    </ligand>
</feature>
<dbReference type="FunFam" id="3.55.40.20:FF:000004">
    <property type="entry name" value="Superoxide dismutase [Fe]"/>
    <property type="match status" value="1"/>
</dbReference>
<dbReference type="FunFam" id="1.10.287.990:FF:000001">
    <property type="entry name" value="Superoxide dismutase"/>
    <property type="match status" value="1"/>
</dbReference>
<evidence type="ECO:0000256" key="3">
    <source>
        <dbReference type="ARBA" id="ARBA00022723"/>
    </source>
</evidence>